<organism evidence="13">
    <name type="scientific">Eutreptiella gymnastica</name>
    <dbReference type="NCBI Taxonomy" id="73025"/>
    <lineage>
        <taxon>Eukaryota</taxon>
        <taxon>Discoba</taxon>
        <taxon>Euglenozoa</taxon>
        <taxon>Euglenida</taxon>
        <taxon>Spirocuta</taxon>
        <taxon>Euglenophyceae</taxon>
        <taxon>Eutreptiales</taxon>
        <taxon>Eutreptiaceae</taxon>
        <taxon>Eutreptiella</taxon>
    </lineage>
</organism>
<dbReference type="EMBL" id="HBJA01071055">
    <property type="protein sequence ID" value="CAE0813828.1"/>
    <property type="molecule type" value="Transcribed_RNA"/>
</dbReference>
<dbReference type="InterPro" id="IPR001650">
    <property type="entry name" value="Helicase_C-like"/>
</dbReference>
<keyword evidence="4" id="KW-0347">Helicase</keyword>
<evidence type="ECO:0000259" key="10">
    <source>
        <dbReference type="PROSITE" id="PS51192"/>
    </source>
</evidence>
<dbReference type="InterPro" id="IPR044742">
    <property type="entry name" value="DEAD/DEAH_RhlB"/>
</dbReference>
<dbReference type="PROSITE" id="PS51721">
    <property type="entry name" value="G_CP"/>
    <property type="match status" value="1"/>
</dbReference>
<dbReference type="InterPro" id="IPR043358">
    <property type="entry name" value="GNL1-like"/>
</dbReference>
<evidence type="ECO:0000256" key="1">
    <source>
        <dbReference type="ARBA" id="ARBA00022553"/>
    </source>
</evidence>
<feature type="compositionally biased region" description="Acidic residues" evidence="9">
    <location>
        <begin position="528"/>
        <end position="539"/>
    </location>
</feature>
<feature type="compositionally biased region" description="Basic residues" evidence="9">
    <location>
        <begin position="598"/>
        <end position="608"/>
    </location>
</feature>
<feature type="compositionally biased region" description="Polar residues" evidence="9">
    <location>
        <begin position="1"/>
        <end position="10"/>
    </location>
</feature>
<feature type="compositionally biased region" description="Basic residues" evidence="9">
    <location>
        <begin position="1197"/>
        <end position="1219"/>
    </location>
</feature>
<evidence type="ECO:0000313" key="13">
    <source>
        <dbReference type="EMBL" id="CAE0813828.1"/>
    </source>
</evidence>
<dbReference type="InterPro" id="IPR027417">
    <property type="entry name" value="P-loop_NTPase"/>
</dbReference>
<dbReference type="CDD" id="cd18787">
    <property type="entry name" value="SF2_C_DEAD"/>
    <property type="match status" value="1"/>
</dbReference>
<feature type="compositionally biased region" description="Basic and acidic residues" evidence="9">
    <location>
        <begin position="1177"/>
        <end position="1196"/>
    </location>
</feature>
<dbReference type="InterPro" id="IPR030378">
    <property type="entry name" value="G_CP_dom"/>
</dbReference>
<dbReference type="Gene3D" id="3.40.50.300">
    <property type="entry name" value="P-loop containing nucleotide triphosphate hydrolases"/>
    <property type="match status" value="3"/>
</dbReference>
<dbReference type="Pfam" id="PF00271">
    <property type="entry name" value="Helicase_C"/>
    <property type="match status" value="1"/>
</dbReference>
<feature type="domain" description="Helicase C-terminal" evidence="11">
    <location>
        <begin position="1008"/>
        <end position="1156"/>
    </location>
</feature>
<dbReference type="InterPro" id="IPR011545">
    <property type="entry name" value="DEAD/DEAH_box_helicase_dom"/>
</dbReference>
<feature type="region of interest" description="Disordered" evidence="9">
    <location>
        <begin position="1"/>
        <end position="78"/>
    </location>
</feature>
<keyword evidence="3" id="KW-0378">Hydrolase</keyword>
<dbReference type="InterPro" id="IPR006073">
    <property type="entry name" value="GTP-bd"/>
</dbReference>
<dbReference type="SUPFAM" id="SSF52540">
    <property type="entry name" value="P-loop containing nucleoside triphosphate hydrolases"/>
    <property type="match status" value="2"/>
</dbReference>
<evidence type="ECO:0000256" key="5">
    <source>
        <dbReference type="ARBA" id="ARBA00022840"/>
    </source>
</evidence>
<keyword evidence="5" id="KW-0067">ATP-binding</keyword>
<dbReference type="GO" id="GO:0003676">
    <property type="term" value="F:nucleic acid binding"/>
    <property type="evidence" value="ECO:0007669"/>
    <property type="project" value="InterPro"/>
</dbReference>
<evidence type="ECO:0000256" key="3">
    <source>
        <dbReference type="ARBA" id="ARBA00022801"/>
    </source>
</evidence>
<dbReference type="Pfam" id="PF01926">
    <property type="entry name" value="MMR_HSR1"/>
    <property type="match status" value="1"/>
</dbReference>
<reference evidence="13" key="1">
    <citation type="submission" date="2021-01" db="EMBL/GenBank/DDBJ databases">
        <authorList>
            <person name="Corre E."/>
            <person name="Pelletier E."/>
            <person name="Niang G."/>
            <person name="Scheremetjew M."/>
            <person name="Finn R."/>
            <person name="Kale V."/>
            <person name="Holt S."/>
            <person name="Cochrane G."/>
            <person name="Meng A."/>
            <person name="Brown T."/>
            <person name="Cohen L."/>
        </authorList>
    </citation>
    <scope>NUCLEOTIDE SEQUENCE</scope>
    <source>
        <strain evidence="13">CCMP1594</strain>
    </source>
</reference>
<keyword evidence="1" id="KW-0597">Phosphoprotein</keyword>
<accession>A0A7S4D2A1</accession>
<evidence type="ECO:0000256" key="6">
    <source>
        <dbReference type="ARBA" id="ARBA00023134"/>
    </source>
</evidence>
<comment type="function">
    <text evidence="7">Possible regulatory or functional link with the histocompatibility cluster.</text>
</comment>
<evidence type="ECO:0000259" key="11">
    <source>
        <dbReference type="PROSITE" id="PS51194"/>
    </source>
</evidence>
<feature type="region of interest" description="Disordered" evidence="9">
    <location>
        <begin position="510"/>
        <end position="676"/>
    </location>
</feature>
<gene>
    <name evidence="13" type="ORF">EGYM00163_LOCUS24979</name>
</gene>
<feature type="compositionally biased region" description="Acidic residues" evidence="9">
    <location>
        <begin position="35"/>
        <end position="51"/>
    </location>
</feature>
<evidence type="ECO:0000256" key="7">
    <source>
        <dbReference type="ARBA" id="ARBA00037770"/>
    </source>
</evidence>
<keyword evidence="6" id="KW-0342">GTP-binding</keyword>
<proteinExistence type="predicted"/>
<dbReference type="SMART" id="SM00487">
    <property type="entry name" value="DEXDc"/>
    <property type="match status" value="1"/>
</dbReference>
<evidence type="ECO:0000256" key="8">
    <source>
        <dbReference type="ARBA" id="ARBA00039902"/>
    </source>
</evidence>
<feature type="domain" description="Helicase ATP-binding" evidence="10">
    <location>
        <begin position="767"/>
        <end position="973"/>
    </location>
</feature>
<dbReference type="Pfam" id="PF00270">
    <property type="entry name" value="DEAD"/>
    <property type="match status" value="1"/>
</dbReference>
<dbReference type="GO" id="GO:0005524">
    <property type="term" value="F:ATP binding"/>
    <property type="evidence" value="ECO:0007669"/>
    <property type="project" value="UniProtKB-KW"/>
</dbReference>
<feature type="compositionally biased region" description="Basic and acidic residues" evidence="9">
    <location>
        <begin position="630"/>
        <end position="649"/>
    </location>
</feature>
<feature type="region of interest" description="Disordered" evidence="9">
    <location>
        <begin position="1169"/>
        <end position="1219"/>
    </location>
</feature>
<dbReference type="InterPro" id="IPR014001">
    <property type="entry name" value="Helicase_ATP-bd"/>
</dbReference>
<dbReference type="SMART" id="SM00490">
    <property type="entry name" value="HELICc"/>
    <property type="match status" value="1"/>
</dbReference>
<evidence type="ECO:0000256" key="2">
    <source>
        <dbReference type="ARBA" id="ARBA00022741"/>
    </source>
</evidence>
<evidence type="ECO:0000256" key="4">
    <source>
        <dbReference type="ARBA" id="ARBA00022806"/>
    </source>
</evidence>
<evidence type="ECO:0000259" key="12">
    <source>
        <dbReference type="PROSITE" id="PS51721"/>
    </source>
</evidence>
<sequence length="1219" mass="133739">MPGKSSTNRLFSHKQKVAQMKATRERRAARRAREEAEEAEEANTAEEEQPEDVPVNDREGLSGHTVNPLRSRFDKEKKKALEARRARSRVPFAHRVLNSKVAWHHFVDICGTEGAPGIPLAIAMPERPQWDEAMDKDALDDSEQDYFNSWQRAVRRKYKTDDLSYYERNLEVWRQLWRVVEACDVVLVVGDARYPTLHMPASLYHYVVHKHRKPLMYVLNKIDLIDATTLAHWKAFYAAAFPGVTVMEFTSHPCEGTVTGDHAGWKRRKERNPVRYDVYQRSDDQQPSAAALSPEQKTVMGYIDAILAKAQSLNAAGPPQSSKAVTRIGLVGHPNVGKSSLLNCLKGAKVVSVSGTPGHTKHLQTINLGDDVVLYDCPGLVFPYAHLPRGLQVVCGLYPVAQCSSPYESVQWLCERLPLEKLLHLEKPDYYDAEDDWSSWMVSEAYAAKRGFHIHRGRGRLDAHRAALALLQDAQQGRIVVYTLPPEDHVDAAALKLQQVDEVSLENLECDDPLSEGHSDLSDPSAAVDEEPDSDEDVSSGDQEHIDGSASGTSGSAENEQKTEEVTKTEGPKGKAGRTVAFSEPMPTPSAKPERPQGRKVKGKRYTRRQAALDADSDSGDNSLANNLREILDRDVLSESNEGRKETKGGRQKAPKAARELPCPVPVPDVPHGDRAVDEDNLSEERVLLFREHHRVVAATVGSDVDASSSYTPVLSCAKLVGQTMSQGVPLTEEVVSACLATARGCDVDQGLDTAEATPIQSEAWGLLLRADPPDAVLVSPTGSGKTLAYLLPVFAALAPEDYCTDSPQVHPRALVIAPTRELGMQIAAVADTIVNRVSGRMVRGEWGTQWSVLCAVGGSPLGAQQAKLLSVRPDVLVATPGRLLALCGHGDDEAAEGETCTAVCSLASLQMWVLDECDRLLDLGFTPSVNAIAGLIRPPDDPHEPHTVLASATWPAALHPLAERLLRPGAVRLTVGGQDLSVARSVTQVLEAVPSNPAARRKRLCELVDGYLAEDKEDAKPPQVLVFVTYKREARDIADVLQKRKIGAVALQGDMTQNARASVLERFRTGEAQVLVATDVASRGLDVPGLEYVINYSPGLSLAQYVHRVGRCGRAGSLGRAHTFIVEADRRMLPGIVRFVQESGQPIPNAIQHMLRHVEEAAEDDAIDNQEMTEEQAIREEQQQANRERQLEARKRQQQKAHQQQKQKGGRRGKGKPG</sequence>
<feature type="compositionally biased region" description="Basic and acidic residues" evidence="9">
    <location>
        <begin position="22"/>
        <end position="34"/>
    </location>
</feature>
<dbReference type="PROSITE" id="PS51194">
    <property type="entry name" value="HELICASE_CTER"/>
    <property type="match status" value="1"/>
</dbReference>
<keyword evidence="2" id="KW-0547">Nucleotide-binding</keyword>
<evidence type="ECO:0000256" key="9">
    <source>
        <dbReference type="SAM" id="MobiDB-lite"/>
    </source>
</evidence>
<dbReference type="PANTHER" id="PTHR45709:SF3">
    <property type="entry name" value="GUANINE NUCLEOTIDE-BINDING PROTEIN-LIKE 1"/>
    <property type="match status" value="1"/>
</dbReference>
<dbReference type="PANTHER" id="PTHR45709">
    <property type="entry name" value="LARGE SUBUNIT GTPASE 1 HOMOLOG-RELATED"/>
    <property type="match status" value="1"/>
</dbReference>
<dbReference type="GO" id="GO:0005525">
    <property type="term" value="F:GTP binding"/>
    <property type="evidence" value="ECO:0007669"/>
    <property type="project" value="UniProtKB-KW"/>
</dbReference>
<dbReference type="GO" id="GO:0003924">
    <property type="term" value="F:GTPase activity"/>
    <property type="evidence" value="ECO:0007669"/>
    <property type="project" value="InterPro"/>
</dbReference>
<dbReference type="PROSITE" id="PS51192">
    <property type="entry name" value="HELICASE_ATP_BIND_1"/>
    <property type="match status" value="1"/>
</dbReference>
<protein>
    <recommendedName>
        <fullName evidence="8">Guanine nucleotide-binding protein-like 1</fullName>
    </recommendedName>
</protein>
<feature type="compositionally biased region" description="Basic and acidic residues" evidence="9">
    <location>
        <begin position="559"/>
        <end position="573"/>
    </location>
</feature>
<name>A0A7S4D2A1_9EUGL</name>
<dbReference type="AlphaFoldDB" id="A0A7S4D2A1"/>
<dbReference type="CDD" id="cd00268">
    <property type="entry name" value="DEADc"/>
    <property type="match status" value="1"/>
</dbReference>
<feature type="domain" description="CP-type G" evidence="12">
    <location>
        <begin position="173"/>
        <end position="383"/>
    </location>
</feature>